<protein>
    <submittedName>
        <fullName evidence="2">IDEAL domain protein</fullName>
    </submittedName>
</protein>
<dbReference type="SMART" id="SM00914">
    <property type="entry name" value="IDEAL"/>
    <property type="match status" value="1"/>
</dbReference>
<dbReference type="KEGG" id="bkw:BkAM31D_17745"/>
<dbReference type="Pfam" id="PF08858">
    <property type="entry name" value="IDEAL"/>
    <property type="match status" value="1"/>
</dbReference>
<accession>A0A1X9MFW5</accession>
<proteinExistence type="predicted"/>
<dbReference type="AlphaFoldDB" id="A0A1X9MFW5"/>
<sequence>MLNDFAMDPNVTRQLKVIRSLESRSEDTVKSLYAQAVLEYSFYYYKKKQLYDRIDHALVTKDEQLFTEATAEYIQLIESHQEGKTVSENGFELYLNFD</sequence>
<dbReference type="EMBL" id="CP020814">
    <property type="protein sequence ID" value="ARK31534.1"/>
    <property type="molecule type" value="Genomic_DNA"/>
</dbReference>
<feature type="domain" description="IDEAL" evidence="1">
    <location>
        <begin position="37"/>
        <end position="73"/>
    </location>
</feature>
<evidence type="ECO:0000313" key="3">
    <source>
        <dbReference type="Proteomes" id="UP000193006"/>
    </source>
</evidence>
<name>A0A1X9MFW5_9BACI</name>
<dbReference type="InterPro" id="IPR014957">
    <property type="entry name" value="IDEAL_dom"/>
</dbReference>
<dbReference type="Gene3D" id="4.10.810.10">
    <property type="entry name" value="Virus Scaffolding Protein, Chain A"/>
    <property type="match status" value="1"/>
</dbReference>
<keyword evidence="3" id="KW-1185">Reference proteome</keyword>
<organism evidence="2 3">
    <name type="scientific">Halalkalibacter krulwichiae</name>
    <dbReference type="NCBI Taxonomy" id="199441"/>
    <lineage>
        <taxon>Bacteria</taxon>
        <taxon>Bacillati</taxon>
        <taxon>Bacillota</taxon>
        <taxon>Bacilli</taxon>
        <taxon>Bacillales</taxon>
        <taxon>Bacillaceae</taxon>
        <taxon>Halalkalibacter</taxon>
    </lineage>
</organism>
<dbReference type="STRING" id="199441.BkAM31D_17745"/>
<evidence type="ECO:0000313" key="2">
    <source>
        <dbReference type="EMBL" id="ARK31534.1"/>
    </source>
</evidence>
<dbReference type="InterPro" id="IPR027393">
    <property type="entry name" value="Virus_scaffolding_prot_C"/>
</dbReference>
<gene>
    <name evidence="2" type="ORF">BkAM31D_17745</name>
</gene>
<dbReference type="Proteomes" id="UP000193006">
    <property type="component" value="Chromosome"/>
</dbReference>
<dbReference type="RefSeq" id="WP_066152955.1">
    <property type="nucleotide sequence ID" value="NZ_CP020814.1"/>
</dbReference>
<evidence type="ECO:0000259" key="1">
    <source>
        <dbReference type="SMART" id="SM00914"/>
    </source>
</evidence>
<reference evidence="2 3" key="1">
    <citation type="submission" date="2017-04" db="EMBL/GenBank/DDBJ databases">
        <title>Bacillus krulwichiae AM31D Genome sequencing and assembly.</title>
        <authorList>
            <person name="Krulwich T.A."/>
            <person name="Anastor L."/>
            <person name="Ehrlich R."/>
            <person name="Ehrlich G.D."/>
            <person name="Janto B."/>
        </authorList>
    </citation>
    <scope>NUCLEOTIDE SEQUENCE [LARGE SCALE GENOMIC DNA]</scope>
    <source>
        <strain evidence="2 3">AM31D</strain>
    </source>
</reference>